<feature type="domain" description="Chaplin" evidence="7">
    <location>
        <begin position="36"/>
        <end position="76"/>
    </location>
</feature>
<feature type="compositionally biased region" description="Acidic residues" evidence="4">
    <location>
        <begin position="263"/>
        <end position="297"/>
    </location>
</feature>
<feature type="domain" description="Chaplin" evidence="7">
    <location>
        <begin position="151"/>
        <end position="191"/>
    </location>
</feature>
<feature type="chain" id="PRO_5030741479" description="Chaplin domain-containing protein" evidence="6">
    <location>
        <begin position="30"/>
        <end position="379"/>
    </location>
</feature>
<evidence type="ECO:0000256" key="5">
    <source>
        <dbReference type="SAM" id="Phobius"/>
    </source>
</evidence>
<evidence type="ECO:0000256" key="4">
    <source>
        <dbReference type="SAM" id="MobiDB-lite"/>
    </source>
</evidence>
<dbReference type="InterPro" id="IPR005528">
    <property type="entry name" value="ChpA-H"/>
</dbReference>
<feature type="region of interest" description="Disordered" evidence="4">
    <location>
        <begin position="136"/>
        <end position="157"/>
    </location>
</feature>
<evidence type="ECO:0000256" key="1">
    <source>
        <dbReference type="ARBA" id="ARBA00022512"/>
    </source>
</evidence>
<feature type="transmembrane region" description="Helical" evidence="5">
    <location>
        <begin position="339"/>
        <end position="360"/>
    </location>
</feature>
<dbReference type="PROSITE" id="PS51884">
    <property type="entry name" value="CHAPLIN"/>
    <property type="match status" value="4"/>
</dbReference>
<sequence>MHKRFFTTPAALALLTAGLVGASWSAAWADPQTDGSGGAASGNQVNVPVDVEADLCGDSLAVLGISKAQCTEVAKVLYASSDEGGDAPATDGSGGVASGNQINLPLDAALDICGNSAAIGGVSEADCTEVVKKLAEESGDSAGSSPSTDGSGGVASGNQINIPVDTAVNICGNSVAVLGASKAECTTIINIISGDGGDGGSSPSTGGSGGVASGNQINIPIKAAVDICGNAVSVLGVAEAECLEKVGHPGGEDGSDDGGKDDGGEEDPGKDDGSEDEGGSDDGGSEGGEEEPGEETGETPGSDDGGKDDGGKSDDKQAPAGDTGTAASSTGSLPLTGTALGGLIAAAAAAIGAGAGAMYLTRKRRAAAAAGAGAGGAED</sequence>
<evidence type="ECO:0000259" key="7">
    <source>
        <dbReference type="PROSITE" id="PS51884"/>
    </source>
</evidence>
<reference evidence="8 9" key="1">
    <citation type="submission" date="2020-08" db="EMBL/GenBank/DDBJ databases">
        <title>Sequencing the genomes of 1000 actinobacteria strains.</title>
        <authorList>
            <person name="Klenk H.-P."/>
        </authorList>
    </citation>
    <scope>NUCLEOTIDE SEQUENCE [LARGE SCALE GENOMIC DNA]</scope>
    <source>
        <strain evidence="8 9">DSM 44551</strain>
    </source>
</reference>
<keyword evidence="1" id="KW-0964">Secreted</keyword>
<keyword evidence="5" id="KW-0812">Transmembrane</keyword>
<feature type="compositionally biased region" description="Basic and acidic residues" evidence="4">
    <location>
        <begin position="304"/>
        <end position="317"/>
    </location>
</feature>
<keyword evidence="5" id="KW-1133">Transmembrane helix</keyword>
<dbReference type="AlphaFoldDB" id="A0A7W8QQ30"/>
<evidence type="ECO:0000256" key="2">
    <source>
        <dbReference type="ARBA" id="ARBA00022889"/>
    </source>
</evidence>
<keyword evidence="6" id="KW-0732">Signal</keyword>
<dbReference type="EMBL" id="JACHDB010000001">
    <property type="protein sequence ID" value="MBB5433785.1"/>
    <property type="molecule type" value="Genomic_DNA"/>
</dbReference>
<dbReference type="RefSeq" id="WP_184393855.1">
    <property type="nucleotide sequence ID" value="NZ_BAAAJD010000065.1"/>
</dbReference>
<protein>
    <recommendedName>
        <fullName evidence="7">Chaplin domain-containing protein</fullName>
    </recommendedName>
</protein>
<keyword evidence="9" id="KW-1185">Reference proteome</keyword>
<evidence type="ECO:0000256" key="3">
    <source>
        <dbReference type="ARBA" id="ARBA00023087"/>
    </source>
</evidence>
<feature type="compositionally biased region" description="Low complexity" evidence="4">
    <location>
        <begin position="327"/>
        <end position="337"/>
    </location>
</feature>
<feature type="compositionally biased region" description="Basic and acidic residues" evidence="4">
    <location>
        <begin position="246"/>
        <end position="262"/>
    </location>
</feature>
<evidence type="ECO:0000313" key="8">
    <source>
        <dbReference type="EMBL" id="MBB5433785.1"/>
    </source>
</evidence>
<keyword evidence="2" id="KW-0130">Cell adhesion</keyword>
<keyword evidence="1" id="KW-0134">Cell wall</keyword>
<gene>
    <name evidence="8" type="ORF">HDA36_003869</name>
</gene>
<feature type="region of interest" description="Disordered" evidence="4">
    <location>
        <begin position="246"/>
        <end position="337"/>
    </location>
</feature>
<name>A0A7W8QQ30_9ACTN</name>
<comment type="caution">
    <text evidence="8">The sequence shown here is derived from an EMBL/GenBank/DDBJ whole genome shotgun (WGS) entry which is preliminary data.</text>
</comment>
<dbReference type="GO" id="GO:0007155">
    <property type="term" value="P:cell adhesion"/>
    <property type="evidence" value="ECO:0007669"/>
    <property type="project" value="UniProtKB-KW"/>
</dbReference>
<keyword evidence="3" id="KW-0034">Amyloid</keyword>
<proteinExistence type="predicted"/>
<organism evidence="8 9">
    <name type="scientific">Nocardiopsis composta</name>
    <dbReference type="NCBI Taxonomy" id="157465"/>
    <lineage>
        <taxon>Bacteria</taxon>
        <taxon>Bacillati</taxon>
        <taxon>Actinomycetota</taxon>
        <taxon>Actinomycetes</taxon>
        <taxon>Streptosporangiales</taxon>
        <taxon>Nocardiopsidaceae</taxon>
        <taxon>Nocardiopsis</taxon>
    </lineage>
</organism>
<evidence type="ECO:0000313" key="9">
    <source>
        <dbReference type="Proteomes" id="UP000572635"/>
    </source>
</evidence>
<feature type="domain" description="Chaplin" evidence="7">
    <location>
        <begin position="93"/>
        <end position="133"/>
    </location>
</feature>
<keyword evidence="5" id="KW-0472">Membrane</keyword>
<feature type="signal peptide" evidence="6">
    <location>
        <begin position="1"/>
        <end position="29"/>
    </location>
</feature>
<dbReference type="Proteomes" id="UP000572635">
    <property type="component" value="Unassembled WGS sequence"/>
</dbReference>
<feature type="domain" description="Chaplin" evidence="7">
    <location>
        <begin position="208"/>
        <end position="248"/>
    </location>
</feature>
<accession>A0A7W8QQ30</accession>
<evidence type="ECO:0000256" key="6">
    <source>
        <dbReference type="SAM" id="SignalP"/>
    </source>
</evidence>
<dbReference type="Pfam" id="PF03777">
    <property type="entry name" value="ChpA-C"/>
    <property type="match status" value="4"/>
</dbReference>